<gene>
    <name evidence="1" type="ORF">C7416_10482</name>
</gene>
<accession>A0A2W7PKK5</accession>
<sequence>MADEDQAEFAIGMKYAYDAYIRGSLIAHVVQRTKACMSKAELELLV</sequence>
<keyword evidence="2" id="KW-1185">Reference proteome</keyword>
<comment type="caution">
    <text evidence="1">The sequence shown here is derived from an EMBL/GenBank/DDBJ whole genome shotgun (WGS) entry which is preliminary data.</text>
</comment>
<proteinExistence type="predicted"/>
<evidence type="ECO:0000313" key="2">
    <source>
        <dbReference type="Proteomes" id="UP000249638"/>
    </source>
</evidence>
<dbReference type="EMBL" id="QKZN01000004">
    <property type="protein sequence ID" value="PZX29079.1"/>
    <property type="molecule type" value="Genomic_DNA"/>
</dbReference>
<dbReference type="AlphaFoldDB" id="A0A2W7PKK5"/>
<dbReference type="Proteomes" id="UP000249638">
    <property type="component" value="Unassembled WGS sequence"/>
</dbReference>
<reference evidence="1" key="1">
    <citation type="submission" date="2018-06" db="EMBL/GenBank/DDBJ databases">
        <title>Genomic Encyclopedia of Type Strains, Phase IV (KMG-V): Genome sequencing to study the core and pangenomes of soil and plant-associated prokaryotes.</title>
        <authorList>
            <person name="Whitman W."/>
        </authorList>
    </citation>
    <scope>NUCLEOTIDE SEQUENCE [LARGE SCALE GENOMIC DNA]</scope>
    <source>
        <strain evidence="1">MLR2-44</strain>
    </source>
</reference>
<evidence type="ECO:0000313" key="1">
    <source>
        <dbReference type="EMBL" id="PZX29079.1"/>
    </source>
</evidence>
<protein>
    <submittedName>
        <fullName evidence="1">Uncharacterized protein</fullName>
    </submittedName>
</protein>
<organism evidence="1 2">
    <name type="scientific">Cupriavidus phytorum</name>
    <dbReference type="NCBI Taxonomy" id="3024399"/>
    <lineage>
        <taxon>Bacteria</taxon>
        <taxon>Pseudomonadati</taxon>
        <taxon>Pseudomonadota</taxon>
        <taxon>Betaproteobacteria</taxon>
        <taxon>Burkholderiales</taxon>
        <taxon>Burkholderiaceae</taxon>
        <taxon>Cupriavidus</taxon>
    </lineage>
</organism>
<name>A0A2W7PKK5_9BURK</name>